<dbReference type="InterPro" id="IPR012309">
    <property type="entry name" value="DNA_ligase_ATP-dep_C"/>
</dbReference>
<feature type="domain" description="ATP-dependent DNA ligase family profile" evidence="5">
    <location>
        <begin position="107"/>
        <end position="234"/>
    </location>
</feature>
<reference evidence="6 7" key="1">
    <citation type="submission" date="2018-08" db="EMBL/GenBank/DDBJ databases">
        <title>A genome reference for cultivated species of the human gut microbiota.</title>
        <authorList>
            <person name="Zou Y."/>
            <person name="Xue W."/>
            <person name="Luo G."/>
        </authorList>
    </citation>
    <scope>NUCLEOTIDE SEQUENCE [LARGE SCALE GENOMIC DNA]</scope>
    <source>
        <strain evidence="6 7">AF19-21</strain>
    </source>
</reference>
<dbReference type="GO" id="GO:0005524">
    <property type="term" value="F:ATP binding"/>
    <property type="evidence" value="ECO:0007669"/>
    <property type="project" value="InterPro"/>
</dbReference>
<dbReference type="Gene3D" id="3.30.1490.70">
    <property type="match status" value="1"/>
</dbReference>
<dbReference type="InterPro" id="IPR012310">
    <property type="entry name" value="DNA_ligase_ATP-dep_cent"/>
</dbReference>
<comment type="similarity">
    <text evidence="1">Belongs to the ATP-dependent DNA ligase family.</text>
</comment>
<evidence type="ECO:0000259" key="5">
    <source>
        <dbReference type="PROSITE" id="PS50160"/>
    </source>
</evidence>
<dbReference type="InterPro" id="IPR012340">
    <property type="entry name" value="NA-bd_OB-fold"/>
</dbReference>
<dbReference type="PANTHER" id="PTHR45674:SF4">
    <property type="entry name" value="DNA LIGASE 1"/>
    <property type="match status" value="1"/>
</dbReference>
<dbReference type="GO" id="GO:0006281">
    <property type="term" value="P:DNA repair"/>
    <property type="evidence" value="ECO:0007669"/>
    <property type="project" value="InterPro"/>
</dbReference>
<dbReference type="GO" id="GO:0003910">
    <property type="term" value="F:DNA ligase (ATP) activity"/>
    <property type="evidence" value="ECO:0007669"/>
    <property type="project" value="UniProtKB-EC"/>
</dbReference>
<comment type="caution">
    <text evidence="6">The sequence shown here is derived from an EMBL/GenBank/DDBJ whole genome shotgun (WGS) entry which is preliminary data.</text>
</comment>
<dbReference type="Gene3D" id="2.40.50.140">
    <property type="entry name" value="Nucleic acid-binding proteins"/>
    <property type="match status" value="1"/>
</dbReference>
<dbReference type="PROSITE" id="PS50160">
    <property type="entry name" value="DNA_LIGASE_A3"/>
    <property type="match status" value="1"/>
</dbReference>
<protein>
    <recommendedName>
        <fullName evidence="2">DNA ligase (ATP)</fullName>
        <ecNumber evidence="2">6.5.1.1</ecNumber>
    </recommendedName>
</protein>
<dbReference type="CDD" id="cd07971">
    <property type="entry name" value="OBF_DNA_ligase_LigD"/>
    <property type="match status" value="1"/>
</dbReference>
<dbReference type="Pfam" id="PF01068">
    <property type="entry name" value="DNA_ligase_A_M"/>
    <property type="match status" value="1"/>
</dbReference>
<name>A0A3E2WG54_9FIRM</name>
<dbReference type="EC" id="6.5.1.1" evidence="2"/>
<evidence type="ECO:0000256" key="2">
    <source>
        <dbReference type="ARBA" id="ARBA00012727"/>
    </source>
</evidence>
<dbReference type="EMBL" id="QVIA01000034">
    <property type="protein sequence ID" value="RGC24884.1"/>
    <property type="molecule type" value="Genomic_DNA"/>
</dbReference>
<evidence type="ECO:0000256" key="1">
    <source>
        <dbReference type="ARBA" id="ARBA00007572"/>
    </source>
</evidence>
<dbReference type="CDD" id="cd07906">
    <property type="entry name" value="Adenylation_DNA_ligase_LigD_LigC"/>
    <property type="match status" value="1"/>
</dbReference>
<sequence length="310" mass="35656">MDIFESKGIKPMLISEQREAFNSSDWIYEIKLDGIRCIAYLDENGTDLRNKRDKKMLPCVPELKDINRQIKKKCILDGELFVLRNGMTDFYEIQRRTLMTDPFKIQLASTKYPASFVAYDIIYDSGKMTIDLPLMERKKILQETVVENNFISISRYVEENGIALFEAAKVQNLEGIVAKKKDSKYYFGKRTKNWIKCKVMATDDCIICGYIRKANNMTSLVLGQFDGSKLVYKGHVTLGVSLRTLNEHGYNIISKSPFQFVPPGNEDAVWLEPKLVCIVESMPTDKDSFRQPVFKGIRDDKLPHECVVTK</sequence>
<dbReference type="Pfam" id="PF04679">
    <property type="entry name" value="DNA_ligase_A_C"/>
    <property type="match status" value="1"/>
</dbReference>
<dbReference type="RefSeq" id="WP_117441301.1">
    <property type="nucleotide sequence ID" value="NZ_QVIA01000034.1"/>
</dbReference>
<proteinExistence type="inferred from homology"/>
<comment type="catalytic activity">
    <reaction evidence="4">
        <text>ATP + (deoxyribonucleotide)n-3'-hydroxyl + 5'-phospho-(deoxyribonucleotide)m = (deoxyribonucleotide)n+m + AMP + diphosphate.</text>
        <dbReference type="EC" id="6.5.1.1"/>
    </reaction>
</comment>
<dbReference type="InterPro" id="IPR050191">
    <property type="entry name" value="ATP-dep_DNA_ligase"/>
</dbReference>
<evidence type="ECO:0000313" key="6">
    <source>
        <dbReference type="EMBL" id="RGC24884.1"/>
    </source>
</evidence>
<dbReference type="SUPFAM" id="SSF56091">
    <property type="entry name" value="DNA ligase/mRNA capping enzyme, catalytic domain"/>
    <property type="match status" value="1"/>
</dbReference>
<dbReference type="PROSITE" id="PS00697">
    <property type="entry name" value="DNA_LIGASE_A1"/>
    <property type="match status" value="1"/>
</dbReference>
<dbReference type="Proteomes" id="UP000261111">
    <property type="component" value="Unassembled WGS sequence"/>
</dbReference>
<accession>A0A3E2WG54</accession>
<evidence type="ECO:0000313" key="7">
    <source>
        <dbReference type="Proteomes" id="UP000261111"/>
    </source>
</evidence>
<dbReference type="GO" id="GO:0006310">
    <property type="term" value="P:DNA recombination"/>
    <property type="evidence" value="ECO:0007669"/>
    <property type="project" value="InterPro"/>
</dbReference>
<dbReference type="Gene3D" id="3.30.470.30">
    <property type="entry name" value="DNA ligase/mRNA capping enzyme"/>
    <property type="match status" value="1"/>
</dbReference>
<evidence type="ECO:0000256" key="3">
    <source>
        <dbReference type="ARBA" id="ARBA00022598"/>
    </source>
</evidence>
<dbReference type="InterPro" id="IPR016059">
    <property type="entry name" value="DNA_ligase_ATP-dep_CS"/>
</dbReference>
<dbReference type="AlphaFoldDB" id="A0A3E2WG54"/>
<gene>
    <name evidence="6" type="ORF">DWX41_20970</name>
</gene>
<keyword evidence="3 6" id="KW-0436">Ligase</keyword>
<organism evidence="6 7">
    <name type="scientific">Hungatella hathewayi</name>
    <dbReference type="NCBI Taxonomy" id="154046"/>
    <lineage>
        <taxon>Bacteria</taxon>
        <taxon>Bacillati</taxon>
        <taxon>Bacillota</taxon>
        <taxon>Clostridia</taxon>
        <taxon>Lachnospirales</taxon>
        <taxon>Lachnospiraceae</taxon>
        <taxon>Hungatella</taxon>
    </lineage>
</organism>
<dbReference type="SUPFAM" id="SSF50249">
    <property type="entry name" value="Nucleic acid-binding proteins"/>
    <property type="match status" value="1"/>
</dbReference>
<dbReference type="PANTHER" id="PTHR45674">
    <property type="entry name" value="DNA LIGASE 1/3 FAMILY MEMBER"/>
    <property type="match status" value="1"/>
</dbReference>
<evidence type="ECO:0000256" key="4">
    <source>
        <dbReference type="ARBA" id="ARBA00034003"/>
    </source>
</evidence>